<name>A0A6A9UYQ5_9ACTN</name>
<dbReference type="PANTHER" id="PTHR32039">
    <property type="entry name" value="MAGNESIUM-CHELATASE SUBUNIT CHLI"/>
    <property type="match status" value="1"/>
</dbReference>
<dbReference type="SUPFAM" id="SSF52540">
    <property type="entry name" value="P-loop containing nucleoside triphosphate hydrolases"/>
    <property type="match status" value="1"/>
</dbReference>
<dbReference type="Pfam" id="PF13541">
    <property type="entry name" value="ChlI"/>
    <property type="match status" value="1"/>
</dbReference>
<reference evidence="4 5" key="1">
    <citation type="submission" date="2019-12" db="EMBL/GenBank/DDBJ databases">
        <title>Auraticoccus cholistani sp. nov., an actinomycete isolated from soil of Cholistan desert.</title>
        <authorList>
            <person name="Cheema M.T."/>
        </authorList>
    </citation>
    <scope>NUCLEOTIDE SEQUENCE [LARGE SCALE GENOMIC DNA]</scope>
    <source>
        <strain evidence="4 5">F435</strain>
    </source>
</reference>
<proteinExistence type="inferred from homology"/>
<dbReference type="Gene3D" id="3.30.230.10">
    <property type="match status" value="1"/>
</dbReference>
<dbReference type="PANTHER" id="PTHR32039:SF7">
    <property type="entry name" value="COMPETENCE PROTEIN COMM"/>
    <property type="match status" value="1"/>
</dbReference>
<evidence type="ECO:0000313" key="5">
    <source>
        <dbReference type="Proteomes" id="UP000435304"/>
    </source>
</evidence>
<feature type="region of interest" description="Disordered" evidence="2">
    <location>
        <begin position="173"/>
        <end position="195"/>
    </location>
</feature>
<dbReference type="InterPro" id="IPR045006">
    <property type="entry name" value="CHLI-like"/>
</dbReference>
<dbReference type="InterPro" id="IPR027417">
    <property type="entry name" value="P-loop_NTPase"/>
</dbReference>
<dbReference type="Pfam" id="PF13335">
    <property type="entry name" value="Mg_chelatase_C"/>
    <property type="match status" value="1"/>
</dbReference>
<evidence type="ECO:0000259" key="3">
    <source>
        <dbReference type="SMART" id="SM00382"/>
    </source>
</evidence>
<dbReference type="Gene3D" id="3.40.50.300">
    <property type="entry name" value="P-loop containing nucleotide triphosphate hydrolases"/>
    <property type="match status" value="1"/>
</dbReference>
<dbReference type="InterPro" id="IPR025158">
    <property type="entry name" value="Mg_chelat-rel_C"/>
</dbReference>
<comment type="caution">
    <text evidence="4">The sequence shown here is derived from an EMBL/GenBank/DDBJ whole genome shotgun (WGS) entry which is preliminary data.</text>
</comment>
<protein>
    <submittedName>
        <fullName evidence="4">YifB family Mg chelatase-like AAA ATPase</fullName>
    </submittedName>
</protein>
<organism evidence="4 5">
    <name type="scientific">Auraticoccus cholistanensis</name>
    <dbReference type="NCBI Taxonomy" id="2656650"/>
    <lineage>
        <taxon>Bacteria</taxon>
        <taxon>Bacillati</taxon>
        <taxon>Actinomycetota</taxon>
        <taxon>Actinomycetes</taxon>
        <taxon>Propionibacteriales</taxon>
        <taxon>Propionibacteriaceae</taxon>
        <taxon>Auraticoccus</taxon>
    </lineage>
</organism>
<dbReference type="InterPro" id="IPR004482">
    <property type="entry name" value="Mg_chelat-rel"/>
</dbReference>
<dbReference type="InterPro" id="IPR000523">
    <property type="entry name" value="Mg_chelatse_chII-like_cat_dom"/>
</dbReference>
<keyword evidence="5" id="KW-1185">Reference proteome</keyword>
<dbReference type="AlphaFoldDB" id="A0A6A9UYQ5"/>
<dbReference type="InterPro" id="IPR003593">
    <property type="entry name" value="AAA+_ATPase"/>
</dbReference>
<evidence type="ECO:0000256" key="1">
    <source>
        <dbReference type="ARBA" id="ARBA00006354"/>
    </source>
</evidence>
<dbReference type="EMBL" id="WPCU01000010">
    <property type="protein sequence ID" value="MVA77095.1"/>
    <property type="molecule type" value="Genomic_DNA"/>
</dbReference>
<dbReference type="SMART" id="SM00382">
    <property type="entry name" value="AAA"/>
    <property type="match status" value="1"/>
</dbReference>
<dbReference type="Proteomes" id="UP000435304">
    <property type="component" value="Unassembled WGS sequence"/>
</dbReference>
<sequence>MSLAQTWSVALLGMEGQMIEVEAAIGGGLPRTVLVGLPDASLYESRDRCRAAVANSGYSWPSQLVTINLTPASLPKAGSHYDLSIVAAVLAAAEVVPRESVRRRVLLGEVGLDGRVRRVRGVLPALMAARSAGFEQVVVPQGQQAEAALVEGLGVTAVGSLADLVDCLHGRPVLPVEDDPATGEEGGSPPARDLSEVVGQPEARWALEVAAAGRHHLYLQGPPGVGKTMLAERLPGLLPDLELPEALEVSAVHSLAGVGVDGLITRPPYADPHHSASQPSIIGGGARIARPGAISLAHRGVLFLDEAPEFSPRVLEGLRTPLESGVVTLGRTQLQTRYPARFQLVLAANPCPCGLAATPGAECRCAPMAIRRYAERLSGPVLDRIDIAVTLAPLRRAYLRTATVGETSAVVAARVREARERQARRLTGSGWLTNSEVPGHHLRRGLPLPDGVEALDQALQRGRISARGVDKVLRVSWTLADLAGADAPTRSHLLTALAMRRGEPAEGVA</sequence>
<dbReference type="CDD" id="cd00009">
    <property type="entry name" value="AAA"/>
    <property type="match status" value="1"/>
</dbReference>
<evidence type="ECO:0000313" key="4">
    <source>
        <dbReference type="EMBL" id="MVA77095.1"/>
    </source>
</evidence>
<dbReference type="NCBIfam" id="TIGR00368">
    <property type="entry name" value="YifB family Mg chelatase-like AAA ATPase"/>
    <property type="match status" value="1"/>
</dbReference>
<dbReference type="GO" id="GO:0005524">
    <property type="term" value="F:ATP binding"/>
    <property type="evidence" value="ECO:0007669"/>
    <property type="project" value="InterPro"/>
</dbReference>
<accession>A0A6A9UYQ5</accession>
<dbReference type="InterPro" id="IPR020568">
    <property type="entry name" value="Ribosomal_Su5_D2-typ_SF"/>
</dbReference>
<comment type="similarity">
    <text evidence="1">Belongs to the Mg-chelatase subunits D/I family. ComM subfamily.</text>
</comment>
<dbReference type="RefSeq" id="WP_331714836.1">
    <property type="nucleotide sequence ID" value="NZ_WPCU01000010.1"/>
</dbReference>
<dbReference type="InterPro" id="IPR014721">
    <property type="entry name" value="Ribsml_uS5_D2-typ_fold_subgr"/>
</dbReference>
<feature type="domain" description="AAA+ ATPase" evidence="3">
    <location>
        <begin position="213"/>
        <end position="403"/>
    </location>
</feature>
<evidence type="ECO:0000256" key="2">
    <source>
        <dbReference type="SAM" id="MobiDB-lite"/>
    </source>
</evidence>
<dbReference type="SUPFAM" id="SSF54211">
    <property type="entry name" value="Ribosomal protein S5 domain 2-like"/>
    <property type="match status" value="1"/>
</dbReference>
<gene>
    <name evidence="4" type="ORF">GC722_13825</name>
</gene>
<dbReference type="Pfam" id="PF01078">
    <property type="entry name" value="Mg_chelatase"/>
    <property type="match status" value="1"/>
</dbReference>